<name>A0A842ITM8_9FLAO</name>
<gene>
    <name evidence="2" type="ORF">H7F21_13540</name>
</gene>
<keyword evidence="3" id="KW-1185">Reference proteome</keyword>
<proteinExistence type="predicted"/>
<keyword evidence="1" id="KW-1133">Transmembrane helix</keyword>
<keyword evidence="1" id="KW-0812">Transmembrane</keyword>
<keyword evidence="1" id="KW-0472">Membrane</keyword>
<protein>
    <submittedName>
        <fullName evidence="2">Uncharacterized protein</fullName>
    </submittedName>
</protein>
<feature type="transmembrane region" description="Helical" evidence="1">
    <location>
        <begin position="66"/>
        <end position="91"/>
    </location>
</feature>
<accession>A0A842ITM8</accession>
<comment type="caution">
    <text evidence="2">The sequence shown here is derived from an EMBL/GenBank/DDBJ whole genome shotgun (WGS) entry which is preliminary data.</text>
</comment>
<feature type="transmembrane region" description="Helical" evidence="1">
    <location>
        <begin position="36"/>
        <end position="54"/>
    </location>
</feature>
<sequence length="100" mass="11676">MKKFPVKRFLIVFFILLLTQFLVGLADIFNQSENEFSSVINMLMAVFSMPIGLIHKGLPFYVNEPLLIRAIFWVINVLIQTFLILGSISLLRRVREKLKY</sequence>
<dbReference type="EMBL" id="JACLCP010000004">
    <property type="protein sequence ID" value="MBC2846125.1"/>
    <property type="molecule type" value="Genomic_DNA"/>
</dbReference>
<dbReference type="AlphaFoldDB" id="A0A842ITM8"/>
<dbReference type="Proteomes" id="UP000533900">
    <property type="component" value="Unassembled WGS sequence"/>
</dbReference>
<organism evidence="2 3">
    <name type="scientific">Winogradskyella flava</name>
    <dbReference type="NCBI Taxonomy" id="1884876"/>
    <lineage>
        <taxon>Bacteria</taxon>
        <taxon>Pseudomonadati</taxon>
        <taxon>Bacteroidota</taxon>
        <taxon>Flavobacteriia</taxon>
        <taxon>Flavobacteriales</taxon>
        <taxon>Flavobacteriaceae</taxon>
        <taxon>Winogradskyella</taxon>
    </lineage>
</organism>
<evidence type="ECO:0000313" key="2">
    <source>
        <dbReference type="EMBL" id="MBC2846125.1"/>
    </source>
</evidence>
<dbReference type="RefSeq" id="WP_185789835.1">
    <property type="nucleotide sequence ID" value="NZ_CANMIT010000003.1"/>
</dbReference>
<evidence type="ECO:0000256" key="1">
    <source>
        <dbReference type="SAM" id="Phobius"/>
    </source>
</evidence>
<evidence type="ECO:0000313" key="3">
    <source>
        <dbReference type="Proteomes" id="UP000533900"/>
    </source>
</evidence>
<reference evidence="2" key="1">
    <citation type="submission" date="2020-08" db="EMBL/GenBank/DDBJ databases">
        <title>Winogradskyella ouciana sp. nov., isolated from the hadal seawater of the Mariana Trench.</title>
        <authorList>
            <person name="He X."/>
        </authorList>
    </citation>
    <scope>NUCLEOTIDE SEQUENCE [LARGE SCALE GENOMIC DNA]</scope>
    <source>
        <strain evidence="2">KCTC 52348</strain>
    </source>
</reference>